<dbReference type="InterPro" id="IPR036291">
    <property type="entry name" value="NAD(P)-bd_dom_sf"/>
</dbReference>
<dbReference type="EMBL" id="QWIQ01000046">
    <property type="protein sequence ID" value="RMZ13013.1"/>
    <property type="molecule type" value="Genomic_DNA"/>
</dbReference>
<dbReference type="Gene3D" id="3.40.50.720">
    <property type="entry name" value="NAD(P)-binding Rossmann-like Domain"/>
    <property type="match status" value="1"/>
</dbReference>
<dbReference type="InterPro" id="IPR050129">
    <property type="entry name" value="Zn_alcohol_dh"/>
</dbReference>
<feature type="domain" description="Alcohol dehydrogenase-like N-terminal" evidence="2">
    <location>
        <begin position="26"/>
        <end position="88"/>
    </location>
</feature>
<dbReference type="SUPFAM" id="SSF50129">
    <property type="entry name" value="GroES-like"/>
    <property type="match status" value="1"/>
</dbReference>
<dbReference type="PANTHER" id="PTHR43401:SF2">
    <property type="entry name" value="L-THREONINE 3-DEHYDROGENASE"/>
    <property type="match status" value="1"/>
</dbReference>
<reference evidence="3 4" key="1">
    <citation type="journal article" date="2018" name="BMC Genomics">
        <title>Genomic evidence for intraspecific hybridization in a clonal and extremely halotolerant yeast.</title>
        <authorList>
            <person name="Gostincar C."/>
            <person name="Stajich J.E."/>
            <person name="Zupancic J."/>
            <person name="Zalar P."/>
            <person name="Gunde-Cimerman N."/>
        </authorList>
    </citation>
    <scope>NUCLEOTIDE SEQUENCE [LARGE SCALE GENOMIC DNA]</scope>
    <source>
        <strain evidence="3 4">EXF-171</strain>
    </source>
</reference>
<accession>A0A3M7HIA0</accession>
<proteinExistence type="predicted"/>
<evidence type="ECO:0000256" key="1">
    <source>
        <dbReference type="ARBA" id="ARBA00023002"/>
    </source>
</evidence>
<keyword evidence="1" id="KW-0560">Oxidoreductase</keyword>
<dbReference type="Proteomes" id="UP000281468">
    <property type="component" value="Unassembled WGS sequence"/>
</dbReference>
<protein>
    <recommendedName>
        <fullName evidence="2">Alcohol dehydrogenase-like N-terminal domain-containing protein</fullName>
    </recommendedName>
</protein>
<sequence length="212" mass="22349">MQFGAEVGETSLKLVGSFFSLKTGTSLNLSKGDTVALHAVPGCRRLNCSECSRGLPQICENGHHSGIGQDGFYAPYATIDIKGAVLVPQGVSPAKAAVATDAVTTAYHGIVRRAEVAKQDTVFLFGLGGLGMNALQIVLNIGARVIVSDARQQCLDKAALLGVPRDDIVPLNVQPLAFVQNNRLSNAIDIVLDFVGKHQTFQDAQHIGKANA</sequence>
<dbReference type="AlphaFoldDB" id="A0A3M7HIA0"/>
<organism evidence="3 4">
    <name type="scientific">Hortaea werneckii</name>
    <name type="common">Black yeast</name>
    <name type="synonym">Cladosporium werneckii</name>
    <dbReference type="NCBI Taxonomy" id="91943"/>
    <lineage>
        <taxon>Eukaryota</taxon>
        <taxon>Fungi</taxon>
        <taxon>Dikarya</taxon>
        <taxon>Ascomycota</taxon>
        <taxon>Pezizomycotina</taxon>
        <taxon>Dothideomycetes</taxon>
        <taxon>Dothideomycetidae</taxon>
        <taxon>Mycosphaerellales</taxon>
        <taxon>Teratosphaeriaceae</taxon>
        <taxon>Hortaea</taxon>
    </lineage>
</organism>
<comment type="caution">
    <text evidence="3">The sequence shown here is derived from an EMBL/GenBank/DDBJ whole genome shotgun (WGS) entry which is preliminary data.</text>
</comment>
<evidence type="ECO:0000313" key="4">
    <source>
        <dbReference type="Proteomes" id="UP000281468"/>
    </source>
</evidence>
<dbReference type="InterPro" id="IPR013154">
    <property type="entry name" value="ADH-like_N"/>
</dbReference>
<name>A0A3M7HIA0_HORWE</name>
<dbReference type="InterPro" id="IPR011032">
    <property type="entry name" value="GroES-like_sf"/>
</dbReference>
<dbReference type="Pfam" id="PF08240">
    <property type="entry name" value="ADH_N"/>
    <property type="match status" value="1"/>
</dbReference>
<dbReference type="SUPFAM" id="SSF51735">
    <property type="entry name" value="NAD(P)-binding Rossmann-fold domains"/>
    <property type="match status" value="1"/>
</dbReference>
<dbReference type="GO" id="GO:0016491">
    <property type="term" value="F:oxidoreductase activity"/>
    <property type="evidence" value="ECO:0007669"/>
    <property type="project" value="UniProtKB-KW"/>
</dbReference>
<evidence type="ECO:0000313" key="3">
    <source>
        <dbReference type="EMBL" id="RMZ13013.1"/>
    </source>
</evidence>
<evidence type="ECO:0000259" key="2">
    <source>
        <dbReference type="Pfam" id="PF08240"/>
    </source>
</evidence>
<dbReference type="Gene3D" id="3.90.180.10">
    <property type="entry name" value="Medium-chain alcohol dehydrogenases, catalytic domain"/>
    <property type="match status" value="1"/>
</dbReference>
<dbReference type="PANTHER" id="PTHR43401">
    <property type="entry name" value="L-THREONINE 3-DEHYDROGENASE"/>
    <property type="match status" value="1"/>
</dbReference>
<gene>
    <name evidence="3" type="ORF">D0862_02475</name>
</gene>